<proteinExistence type="predicted"/>
<feature type="region of interest" description="Disordered" evidence="1">
    <location>
        <begin position="123"/>
        <end position="218"/>
    </location>
</feature>
<feature type="compositionally biased region" description="Basic and acidic residues" evidence="1">
    <location>
        <begin position="134"/>
        <end position="160"/>
    </location>
</feature>
<dbReference type="Proteomes" id="UP000813824">
    <property type="component" value="Unassembled WGS sequence"/>
</dbReference>
<feature type="region of interest" description="Disordered" evidence="1">
    <location>
        <begin position="612"/>
        <end position="631"/>
    </location>
</feature>
<dbReference type="GO" id="GO:0004439">
    <property type="term" value="F:phosphatidylinositol-4,5-bisphosphate 5-phosphatase activity"/>
    <property type="evidence" value="ECO:0007669"/>
    <property type="project" value="TreeGrafter"/>
</dbReference>
<feature type="region of interest" description="Disordered" evidence="1">
    <location>
        <begin position="27"/>
        <end position="49"/>
    </location>
</feature>
<feature type="region of interest" description="Disordered" evidence="1">
    <location>
        <begin position="915"/>
        <end position="935"/>
    </location>
</feature>
<dbReference type="InterPro" id="IPR000300">
    <property type="entry name" value="IPPc"/>
</dbReference>
<feature type="compositionally biased region" description="Basic and acidic residues" evidence="1">
    <location>
        <begin position="194"/>
        <end position="208"/>
    </location>
</feature>
<feature type="compositionally biased region" description="Basic and acidic residues" evidence="1">
    <location>
        <begin position="168"/>
        <end position="187"/>
    </location>
</feature>
<dbReference type="SMART" id="SM00128">
    <property type="entry name" value="IPPc"/>
    <property type="match status" value="1"/>
</dbReference>
<feature type="region of interest" description="Disordered" evidence="1">
    <location>
        <begin position="764"/>
        <end position="824"/>
    </location>
</feature>
<feature type="compositionally biased region" description="Pro residues" evidence="1">
    <location>
        <begin position="923"/>
        <end position="934"/>
    </location>
</feature>
<evidence type="ECO:0000256" key="1">
    <source>
        <dbReference type="SAM" id="MobiDB-lite"/>
    </source>
</evidence>
<comment type="caution">
    <text evidence="3">The sequence shown here is derived from an EMBL/GenBank/DDBJ whole genome shotgun (WGS) entry which is preliminary data.</text>
</comment>
<feature type="region of interest" description="Disordered" evidence="1">
    <location>
        <begin position="663"/>
        <end position="700"/>
    </location>
</feature>
<feature type="compositionally biased region" description="Acidic residues" evidence="1">
    <location>
        <begin position="549"/>
        <end position="567"/>
    </location>
</feature>
<dbReference type="OrthoDB" id="405996at2759"/>
<sequence>MASQAPAAPAPSDMRTGVMSRLHALFPTSSPSVSQESSTVSTMTTVEATQPPAEMPKFIKIRMLTWNMYDSLPKGDLEELLGSARSVDSGYIPHDPETLPDLPADSNHPYHLVVVACQECPTVSGIPRGLGAPEFKRKDRDRDKSKEKDRDRDEFPERPHSRQQLLPDGEKGKDAEEKDKEPRERPRSAHRFNLYRDHSQHRVSRDDVSPSAGTSIHSEHTHHASYGWSAMLEEWYVNGGRHYEPVIGHAAPKRGMLDVPIADDTSRLSDEIPISPKAKSTGDLNARIDARTTYKGQYELLIKERMMGLYLAVFVNRDIKGLVRGTSKSSVTAGLIGGRVGNKGAIGVSVNLDGKTFLFINAHLAAHEGKMHHRLANLTKIQTELAVDSFLSSDDPRLMCEDLTDRFDHTFFCGDLNFRLDITRLHADWLISRKEYQQALAFDQLRKVMENGEAFGGFKEGNIDFPPTFKYDVLRTIKRNSKHSTRRPARAVLSDPLHEKILSEIEEQERDEHEALIRAEECEDEEEGGEATSIVSSVWTSVHSRYTVDADDQEEREHEMEEADEYFGDPQDTAARTRANVNPGANVVHKIFTTSAAHKAKAKWLSLIQSPSSDSPWTKMRKKVHGDNLQPPLSPTIAFRAATLPPTPSTPTRNLAVISPEEADEKMLKPSRNPGSGRLSPTKLQRHSNEAIDIEDQDKGVYDSSHKQRVPSWCDRILWKSTAEIRPYNVVIPGEESVPSIPPRTRMGQLFNAFRPNNRIRKDSYASVNSADSTVMTPSTSDAESSDHGHYSNSPSRPHIRQPRLSRSKSNDSVGGGNRDRVPVQRSFTHLMGDEVVSRPNTSPAIGISPIAPQVSLPYAVYKPQQNIPILLGDPSFTIDDIPPPVPPKDINPPSANRWLSNFLPFLSRDYTSSQAPLLQEAPPAPEPPVPPVPQKGEVVCLEYRTLDDKGMRRLEGRSDHRPVIGSYAVYI</sequence>
<dbReference type="AlphaFoldDB" id="A0A8K0XMR2"/>
<name>A0A8K0XMR2_9AGAR</name>
<dbReference type="EMBL" id="JAEVFJ010000026">
    <property type="protein sequence ID" value="KAH8094443.1"/>
    <property type="molecule type" value="Genomic_DNA"/>
</dbReference>
<dbReference type="SUPFAM" id="SSF56219">
    <property type="entry name" value="DNase I-like"/>
    <property type="match status" value="1"/>
</dbReference>
<feature type="region of interest" description="Disordered" evidence="1">
    <location>
        <begin position="547"/>
        <end position="570"/>
    </location>
</feature>
<dbReference type="InterPro" id="IPR046985">
    <property type="entry name" value="IP5"/>
</dbReference>
<evidence type="ECO:0000313" key="3">
    <source>
        <dbReference type="EMBL" id="KAH8094443.1"/>
    </source>
</evidence>
<dbReference type="InterPro" id="IPR036691">
    <property type="entry name" value="Endo/exonu/phosph_ase_sf"/>
</dbReference>
<dbReference type="Gene3D" id="3.60.10.10">
    <property type="entry name" value="Endonuclease/exonuclease/phosphatase"/>
    <property type="match status" value="2"/>
</dbReference>
<dbReference type="PANTHER" id="PTHR11200:SF275">
    <property type="entry name" value="LD06095P"/>
    <property type="match status" value="1"/>
</dbReference>
<gene>
    <name evidence="3" type="ORF">BXZ70DRAFT_947459</name>
</gene>
<feature type="compositionally biased region" description="Polar residues" evidence="1">
    <location>
        <begin position="766"/>
        <end position="783"/>
    </location>
</feature>
<keyword evidence="4" id="KW-1185">Reference proteome</keyword>
<evidence type="ECO:0000313" key="4">
    <source>
        <dbReference type="Proteomes" id="UP000813824"/>
    </source>
</evidence>
<protein>
    <submittedName>
        <fullName evidence="3">DNase I-like protein</fullName>
    </submittedName>
</protein>
<reference evidence="3" key="1">
    <citation type="journal article" date="2021" name="New Phytol.">
        <title>Evolutionary innovations through gain and loss of genes in the ectomycorrhizal Boletales.</title>
        <authorList>
            <person name="Wu G."/>
            <person name="Miyauchi S."/>
            <person name="Morin E."/>
            <person name="Kuo A."/>
            <person name="Drula E."/>
            <person name="Varga T."/>
            <person name="Kohler A."/>
            <person name="Feng B."/>
            <person name="Cao Y."/>
            <person name="Lipzen A."/>
            <person name="Daum C."/>
            <person name="Hundley H."/>
            <person name="Pangilinan J."/>
            <person name="Johnson J."/>
            <person name="Barry K."/>
            <person name="LaButti K."/>
            <person name="Ng V."/>
            <person name="Ahrendt S."/>
            <person name="Min B."/>
            <person name="Choi I.G."/>
            <person name="Park H."/>
            <person name="Plett J.M."/>
            <person name="Magnuson J."/>
            <person name="Spatafora J.W."/>
            <person name="Nagy L.G."/>
            <person name="Henrissat B."/>
            <person name="Grigoriev I.V."/>
            <person name="Yang Z.L."/>
            <person name="Xu J."/>
            <person name="Martin F.M."/>
        </authorList>
    </citation>
    <scope>NUCLEOTIDE SEQUENCE</scope>
    <source>
        <strain evidence="3">KKN 215</strain>
    </source>
</reference>
<feature type="compositionally biased region" description="Basic residues" evidence="1">
    <location>
        <begin position="798"/>
        <end position="807"/>
    </location>
</feature>
<dbReference type="GO" id="GO:0046856">
    <property type="term" value="P:phosphatidylinositol dephosphorylation"/>
    <property type="evidence" value="ECO:0007669"/>
    <property type="project" value="InterPro"/>
</dbReference>
<organism evidence="3 4">
    <name type="scientific">Cristinia sonorae</name>
    <dbReference type="NCBI Taxonomy" id="1940300"/>
    <lineage>
        <taxon>Eukaryota</taxon>
        <taxon>Fungi</taxon>
        <taxon>Dikarya</taxon>
        <taxon>Basidiomycota</taxon>
        <taxon>Agaricomycotina</taxon>
        <taxon>Agaricomycetes</taxon>
        <taxon>Agaricomycetidae</taxon>
        <taxon>Agaricales</taxon>
        <taxon>Pleurotineae</taxon>
        <taxon>Stephanosporaceae</taxon>
        <taxon>Cristinia</taxon>
    </lineage>
</organism>
<dbReference type="Pfam" id="PF22669">
    <property type="entry name" value="Exo_endo_phos2"/>
    <property type="match status" value="2"/>
</dbReference>
<feature type="domain" description="Inositol polyphosphate-related phosphatase" evidence="2">
    <location>
        <begin position="226"/>
        <end position="525"/>
    </location>
</feature>
<accession>A0A8K0XMR2</accession>
<evidence type="ECO:0000259" key="2">
    <source>
        <dbReference type="SMART" id="SM00128"/>
    </source>
</evidence>
<dbReference type="PANTHER" id="PTHR11200">
    <property type="entry name" value="INOSITOL 5-PHOSPHATASE"/>
    <property type="match status" value="1"/>
</dbReference>